<dbReference type="PROSITE" id="PS01180">
    <property type="entry name" value="CUB"/>
    <property type="match status" value="3"/>
</dbReference>
<dbReference type="InterPro" id="IPR035914">
    <property type="entry name" value="Sperma_CUB_dom_sf"/>
</dbReference>
<proteinExistence type="predicted"/>
<dbReference type="InterPro" id="IPR001254">
    <property type="entry name" value="Trypsin_dom"/>
</dbReference>
<evidence type="ECO:0000256" key="3">
    <source>
        <dbReference type="PROSITE-ProRule" id="PRU00059"/>
    </source>
</evidence>
<dbReference type="GeneID" id="102806386"/>
<evidence type="ECO:0000256" key="1">
    <source>
        <dbReference type="ARBA" id="ARBA00022737"/>
    </source>
</evidence>
<dbReference type="Proteomes" id="UP000694865">
    <property type="component" value="Unplaced"/>
</dbReference>
<feature type="domain" description="CUB" evidence="4">
    <location>
        <begin position="3"/>
        <end position="128"/>
    </location>
</feature>
<dbReference type="PANTHER" id="PTHR24251:SF50">
    <property type="entry name" value="ATTRACTIN-LIKE 1A"/>
    <property type="match status" value="1"/>
</dbReference>
<dbReference type="PROSITE" id="PS50240">
    <property type="entry name" value="TRYPSIN_DOM"/>
    <property type="match status" value="1"/>
</dbReference>
<dbReference type="SUPFAM" id="SSF49854">
    <property type="entry name" value="Spermadhesin, CUB domain"/>
    <property type="match status" value="6"/>
</dbReference>
<sequence>ISCEYTINIARLSDQQEWWEGVIGHFSNPGYPVPYAADQMCSWIVSSPISHVLLTFPEFDLLDSENCHVDYVEIFYGNTDESQSFGRFCGSTAPRVVVSTAKQLYIRFVSGHVTGTGHTGFTAEYCEGPFTYLNQSHGEIVERDVGHAIYFLEAAENHRIYIEFPHFNLPHTDTSGRVSIYEGFGPESMNNQIAMFFHTNAHPVLSHTNTVKLDYKMDSGWYTDGIIATYKMIETDFKEIFGAGEGNISVPMDKVYKDYEWIIYAYDDVNVVLEFQEFMLMSSNDCNKESVELRRGPSKTSALMARLCGDTISRIFTADVIHVMFTTESIKSNSTTCEYNIFDSNMGQIQSPAANLYRHVSYRYDTLELGHFGRNRPDVIKSSGHKIQVRFNIYSIDFNFIAEYVTEPLDERFACAVASNVVYGEHEGNISSSNYPAPYPVHQECVWHIVTEKPASIIYLSIEDFVLEDASGPATCSYDYLSVYDGPVLDSPLIGTYCGNEIPHRFVSTGPGMTLLFRSNKNKQKRGFQLHYQAKCYKVYTNPSGTIEVSQRLSQSVFFDNECTFEIQGSKDHAISLEFTALGIEFDKYISGYYPPSQASHYVDVLMGKNKELAVRYYGNMLAPWITLPTSPVYIVYHLPNRYYEPSARFNITYQREEIRCEWPSGMLYVDEYGKIKNPWRKNTYPSNQSCEFAIASQYGGPVRLRMNSVDLDAQSNTTDNWLDCVNYIEVDNRGDRLCHLKQQTQYITSGTSASVKFNSGINQGIGSFNLEYDSACGISDVPEGIPNIYEHTNDTNFNSVPRAAPWMGLLYDVDEAQYICSVVLLNDVWAISTAHCISARYGHKLQIKLGKTYSNVTEPDEVSFDIVVQNCDMYRTDYLMCLFKLDREVTFTSYIRPICLPTLKSKNSIRARAGSIAFTFGWGRDFDNFSSNYVLQRIPLRSIDWKTCVENKQDLWAADRTFLCAEYMDGNNGGKRCYGHSGGPLAKYHNGKWFMIGIVANGPPHSAWHNEGCPRRGKYGWFWRTVKVDTFIKNILYQD</sequence>
<evidence type="ECO:0000259" key="4">
    <source>
        <dbReference type="PROSITE" id="PS01180"/>
    </source>
</evidence>
<dbReference type="SMART" id="SM00020">
    <property type="entry name" value="Tryp_SPc"/>
    <property type="match status" value="1"/>
</dbReference>
<gene>
    <name evidence="7" type="primary">LOC102806386</name>
</gene>
<dbReference type="InterPro" id="IPR043504">
    <property type="entry name" value="Peptidase_S1_PA_chymotrypsin"/>
</dbReference>
<evidence type="ECO:0000313" key="6">
    <source>
        <dbReference type="Proteomes" id="UP000694865"/>
    </source>
</evidence>
<feature type="domain" description="Peptidase S1" evidence="5">
    <location>
        <begin position="782"/>
        <end position="1040"/>
    </location>
</feature>
<keyword evidence="6" id="KW-1185">Reference proteome</keyword>
<protein>
    <submittedName>
        <fullName evidence="7">Cubilin-like</fullName>
    </submittedName>
</protein>
<evidence type="ECO:0000256" key="2">
    <source>
        <dbReference type="ARBA" id="ARBA00023157"/>
    </source>
</evidence>
<dbReference type="SMART" id="SM00042">
    <property type="entry name" value="CUB"/>
    <property type="match status" value="3"/>
</dbReference>
<accession>A0ABM0LZC4</accession>
<dbReference type="InterPro" id="IPR000859">
    <property type="entry name" value="CUB_dom"/>
</dbReference>
<dbReference type="PANTHER" id="PTHR24251">
    <property type="entry name" value="OVOCHYMASE-RELATED"/>
    <property type="match status" value="1"/>
</dbReference>
<feature type="domain" description="CUB" evidence="4">
    <location>
        <begin position="415"/>
        <end position="535"/>
    </location>
</feature>
<feature type="domain" description="CUB" evidence="4">
    <location>
        <begin position="223"/>
        <end position="349"/>
    </location>
</feature>
<dbReference type="Gene3D" id="2.40.10.10">
    <property type="entry name" value="Trypsin-like serine proteases"/>
    <property type="match status" value="1"/>
</dbReference>
<keyword evidence="1" id="KW-0677">Repeat</keyword>
<reference evidence="7" key="1">
    <citation type="submission" date="2025-08" db="UniProtKB">
        <authorList>
            <consortium name="RefSeq"/>
        </authorList>
    </citation>
    <scope>IDENTIFICATION</scope>
    <source>
        <tissue evidence="7">Testes</tissue>
    </source>
</reference>
<feature type="non-terminal residue" evidence="7">
    <location>
        <position position="1"/>
    </location>
</feature>
<dbReference type="Pfam" id="PF00431">
    <property type="entry name" value="CUB"/>
    <property type="match status" value="4"/>
</dbReference>
<dbReference type="Gene3D" id="2.60.120.290">
    <property type="entry name" value="Spermadhesin, CUB domain"/>
    <property type="match status" value="6"/>
</dbReference>
<evidence type="ECO:0000313" key="7">
    <source>
        <dbReference type="RefSeq" id="XP_006813115.1"/>
    </source>
</evidence>
<comment type="caution">
    <text evidence="3">Lacks conserved residue(s) required for the propagation of feature annotation.</text>
</comment>
<dbReference type="Pfam" id="PF00089">
    <property type="entry name" value="Trypsin"/>
    <property type="match status" value="1"/>
</dbReference>
<evidence type="ECO:0000259" key="5">
    <source>
        <dbReference type="PROSITE" id="PS50240"/>
    </source>
</evidence>
<dbReference type="CDD" id="cd00041">
    <property type="entry name" value="CUB"/>
    <property type="match status" value="3"/>
</dbReference>
<keyword evidence="2" id="KW-1015">Disulfide bond</keyword>
<dbReference type="RefSeq" id="XP_006813115.1">
    <property type="nucleotide sequence ID" value="XM_006813052.1"/>
</dbReference>
<dbReference type="InterPro" id="IPR009003">
    <property type="entry name" value="Peptidase_S1_PA"/>
</dbReference>
<dbReference type="CDD" id="cd00190">
    <property type="entry name" value="Tryp_SPc"/>
    <property type="match status" value="1"/>
</dbReference>
<dbReference type="SUPFAM" id="SSF50494">
    <property type="entry name" value="Trypsin-like serine proteases"/>
    <property type="match status" value="1"/>
</dbReference>
<name>A0ABM0LZC4_SACKO</name>
<organism evidence="6 7">
    <name type="scientific">Saccoglossus kowalevskii</name>
    <name type="common">Acorn worm</name>
    <dbReference type="NCBI Taxonomy" id="10224"/>
    <lineage>
        <taxon>Eukaryota</taxon>
        <taxon>Metazoa</taxon>
        <taxon>Hemichordata</taxon>
        <taxon>Enteropneusta</taxon>
        <taxon>Harrimaniidae</taxon>
        <taxon>Saccoglossus</taxon>
    </lineage>
</organism>